<dbReference type="InterPro" id="IPR008990">
    <property type="entry name" value="Elect_transpt_acc-like_dom_sf"/>
</dbReference>
<dbReference type="OrthoDB" id="3478924at2"/>
<reference evidence="8 9" key="1">
    <citation type="submission" date="2019-08" db="EMBL/GenBank/DDBJ databases">
        <authorList>
            <person name="Peeters C."/>
        </authorList>
    </citation>
    <scope>NUCLEOTIDE SEQUENCE [LARGE SCALE GENOMIC DNA]</scope>
    <source>
        <strain evidence="8 9">LMG 30175</strain>
    </source>
</reference>
<dbReference type="EC" id="4.2.1.84" evidence="5"/>
<dbReference type="InterPro" id="IPR003168">
    <property type="entry name" value="Nitrile_hydratase_bsu"/>
</dbReference>
<dbReference type="SUPFAM" id="SSF50090">
    <property type="entry name" value="Electron transport accessory proteins"/>
    <property type="match status" value="1"/>
</dbReference>
<dbReference type="Pfam" id="PF21006">
    <property type="entry name" value="NHase_beta_N"/>
    <property type="match status" value="1"/>
</dbReference>
<dbReference type="RefSeq" id="WP_150696729.1">
    <property type="nucleotide sequence ID" value="NZ_CABPRZ010000006.1"/>
</dbReference>
<protein>
    <recommendedName>
        <fullName evidence="5">Nitrile hydratase subunit beta</fullName>
        <shortName evidence="5">NHase</shortName>
        <ecNumber evidence="5">4.2.1.84</ecNumber>
    </recommendedName>
</protein>
<keyword evidence="3 5" id="KW-0456">Lyase</keyword>
<dbReference type="InterPro" id="IPR049054">
    <property type="entry name" value="CN_hydtase_beta-like_N"/>
</dbReference>
<feature type="domain" description="Nitrile hydratase beta subunit-like N-terminal" evidence="7">
    <location>
        <begin position="1"/>
        <end position="104"/>
    </location>
</feature>
<evidence type="ECO:0000256" key="4">
    <source>
        <dbReference type="ARBA" id="ARBA00044877"/>
    </source>
</evidence>
<evidence type="ECO:0000256" key="3">
    <source>
        <dbReference type="ARBA" id="ARBA00023239"/>
    </source>
</evidence>
<evidence type="ECO:0000256" key="5">
    <source>
        <dbReference type="PIRNR" id="PIRNR001427"/>
    </source>
</evidence>
<dbReference type="InterPro" id="IPR024690">
    <property type="entry name" value="CN_hydtase_beta_dom_C"/>
</dbReference>
<dbReference type="EMBL" id="CABPRZ010000006">
    <property type="protein sequence ID" value="VVD96034.1"/>
    <property type="molecule type" value="Genomic_DNA"/>
</dbReference>
<dbReference type="NCBIfam" id="TIGR03888">
    <property type="entry name" value="nitrile_beta"/>
    <property type="match status" value="1"/>
</dbReference>
<feature type="domain" description="Nitrile hydratase beta subunit" evidence="6">
    <location>
        <begin position="134"/>
        <end position="227"/>
    </location>
</feature>
<evidence type="ECO:0000259" key="6">
    <source>
        <dbReference type="Pfam" id="PF02211"/>
    </source>
</evidence>
<proteinExistence type="inferred from homology"/>
<evidence type="ECO:0000313" key="8">
    <source>
        <dbReference type="EMBL" id="VVD96034.1"/>
    </source>
</evidence>
<accession>A0A5E4UAY3</accession>
<evidence type="ECO:0000256" key="1">
    <source>
        <dbReference type="ARBA" id="ARBA00004042"/>
    </source>
</evidence>
<dbReference type="PIRSF" id="PIRSF001427">
    <property type="entry name" value="NHase_beta"/>
    <property type="match status" value="1"/>
</dbReference>
<comment type="function">
    <text evidence="1 5">NHase catalyzes the hydration of various nitrile compounds to the corresponding amides.</text>
</comment>
<evidence type="ECO:0000256" key="2">
    <source>
        <dbReference type="ARBA" id="ARBA00009098"/>
    </source>
</evidence>
<dbReference type="Gene3D" id="1.10.472.20">
    <property type="entry name" value="Nitrile hydratase, beta subunit"/>
    <property type="match status" value="1"/>
</dbReference>
<name>A0A5E4UAY3_9BURK</name>
<dbReference type="InterPro" id="IPR042262">
    <property type="entry name" value="CN_hydtase_beta_C"/>
</dbReference>
<sequence>MIGIHDIGGFHNLGPIQTRDEVVFHEPWEGLTFGLLLVAGTVGTWALDEFRHIIEKMPPADYLKTPYYVHWLEAIEELCVRDGLVTREELGARQQAVRNGKPLPDLSGTKADPAVVERLREGAKKIAYVGLGARRPDQKESFAVGDRVRARMKAVPGHTRLPRFVWNKPGTIVAYSGTYPLADTVAHRKGENAQPTYAVRFDGKDLWGDDAEPNTSVTMDLYECYMDLDTAAAAA</sequence>
<dbReference type="Proteomes" id="UP000414233">
    <property type="component" value="Unassembled WGS sequence"/>
</dbReference>
<dbReference type="Pfam" id="PF02211">
    <property type="entry name" value="NHase_beta_C"/>
    <property type="match status" value="1"/>
</dbReference>
<dbReference type="GO" id="GO:0046914">
    <property type="term" value="F:transition metal ion binding"/>
    <property type="evidence" value="ECO:0007669"/>
    <property type="project" value="InterPro"/>
</dbReference>
<dbReference type="GO" id="GO:0018822">
    <property type="term" value="F:nitrile hydratase activity"/>
    <property type="evidence" value="ECO:0007669"/>
    <property type="project" value="UniProtKB-EC"/>
</dbReference>
<evidence type="ECO:0000313" key="9">
    <source>
        <dbReference type="Proteomes" id="UP000414233"/>
    </source>
</evidence>
<dbReference type="Gene3D" id="2.30.30.50">
    <property type="match status" value="1"/>
</dbReference>
<keyword evidence="9" id="KW-1185">Reference proteome</keyword>
<gene>
    <name evidence="8" type="ORF">PTE30175_01808</name>
</gene>
<organism evidence="8 9">
    <name type="scientific">Pandoraea terrae</name>
    <dbReference type="NCBI Taxonomy" id="1537710"/>
    <lineage>
        <taxon>Bacteria</taxon>
        <taxon>Pseudomonadati</taxon>
        <taxon>Pseudomonadota</taxon>
        <taxon>Betaproteobacteria</taxon>
        <taxon>Burkholderiales</taxon>
        <taxon>Burkholderiaceae</taxon>
        <taxon>Pandoraea</taxon>
    </lineage>
</organism>
<evidence type="ECO:0000259" key="7">
    <source>
        <dbReference type="Pfam" id="PF21006"/>
    </source>
</evidence>
<comment type="similarity">
    <text evidence="2 5">Belongs to the nitrile hydratase subunit beta family.</text>
</comment>
<dbReference type="AlphaFoldDB" id="A0A5E4UAY3"/>
<comment type="catalytic activity">
    <reaction evidence="4 5">
        <text>an aliphatic primary amide = an aliphatic nitrile + H2O</text>
        <dbReference type="Rhea" id="RHEA:12673"/>
        <dbReference type="ChEBI" id="CHEBI:15377"/>
        <dbReference type="ChEBI" id="CHEBI:65285"/>
        <dbReference type="ChEBI" id="CHEBI:80291"/>
        <dbReference type="EC" id="4.2.1.84"/>
    </reaction>
</comment>